<dbReference type="PANTHER" id="PTHR46580">
    <property type="entry name" value="SENSOR KINASE-RELATED"/>
    <property type="match status" value="1"/>
</dbReference>
<evidence type="ECO:0000313" key="3">
    <source>
        <dbReference type="Proteomes" id="UP000199323"/>
    </source>
</evidence>
<dbReference type="EMBL" id="FONG01000002">
    <property type="protein sequence ID" value="SFE33689.1"/>
    <property type="molecule type" value="Genomic_DNA"/>
</dbReference>
<gene>
    <name evidence="2" type="ORF">SAMN05216251_102533</name>
</gene>
<dbReference type="Pfam" id="PF13517">
    <property type="entry name" value="FG-GAP_3"/>
    <property type="match status" value="1"/>
</dbReference>
<name>A0A1I1ZPQ7_9ACTN</name>
<evidence type="ECO:0000256" key="1">
    <source>
        <dbReference type="ARBA" id="ARBA00022729"/>
    </source>
</evidence>
<proteinExistence type="predicted"/>
<reference evidence="2 3" key="1">
    <citation type="submission" date="2016-10" db="EMBL/GenBank/DDBJ databases">
        <authorList>
            <person name="de Groot N.N."/>
        </authorList>
    </citation>
    <scope>NUCLEOTIDE SEQUENCE [LARGE SCALE GENOMIC DNA]</scope>
    <source>
        <strain evidence="2 3">CGMCC 4.3510</strain>
    </source>
</reference>
<accession>A0A1I1ZPQ7</accession>
<protein>
    <submittedName>
        <fullName evidence="2">Repeat domain-containing protein</fullName>
    </submittedName>
</protein>
<dbReference type="InterPro" id="IPR013517">
    <property type="entry name" value="FG-GAP"/>
</dbReference>
<dbReference type="Proteomes" id="UP000199323">
    <property type="component" value="Unassembled WGS sequence"/>
</dbReference>
<dbReference type="SUPFAM" id="SSF75011">
    <property type="entry name" value="3-carboxy-cis,cis-mucoante lactonizing enzyme"/>
    <property type="match status" value="1"/>
</dbReference>
<dbReference type="RefSeq" id="WP_245795734.1">
    <property type="nucleotide sequence ID" value="NZ_FONG01000002.1"/>
</dbReference>
<keyword evidence="1" id="KW-0732">Signal</keyword>
<sequence length="1007" mass="104467">MSATAGLGLSAPSAGAADAPQETVVPAGLSSVPLSASLFTDGAGAQGVFQRVQGVLVWTRYADGRSVRVPDQDADPYAPSGLHDDALAHVRADGGIDVWNAVDGTTRTLRVPQDQTVANVEGTTALTFTTVTAADGTTGHVYHLLTPGPGDTTRDVTVTGAPDGMTIQQPIRAADDTSLVLVAKLADGTGHMVAVDRETGRVQGWTPALATSYINVSLSARNLVVWSAKYTKILVFPRSDLSAAPRETVLDGADAANVTAGLTLVGDWVVRRPGAGKAVVAEPLSGGPSVTLATSDVAISSSSHDTAVVKGSTTAGGDVDILRIAPGPDADGRPVVTRLTQLSRLPVPVQGLSLDQGRLVVSDASSGRRDTYVRTVAATGTPEFGDRSAFTDSFARPSDKCPVQDAGCSAIEGTADGRVAWVERESFGDSVVVNGPGPDLDTLSVPAGGRIADVSGTYLIYAVGGLLYVHRLGDGVAPTTFPARASAIWGDVLLTAGSAPGSITGFNLTTRKPAATLTTDAGCVPTELQANGRWLYWSCGPEGPAGVYDRTAKKSVPVPSDEARLGDGFVVTHDRAAGTLTLTTVTGGKAVGRVIGDLPDTGVSQRDVRWTVDESGPNAAYVDAENRVHLVPSGAPAQPLRLLAPADSFDSVDAHAPDTVPVTLTRVLLSKPAADWTLTVRNAQGKVVDTRHGGAARGEVRIDWRGVDPALPGVRHFPNGRYVWSLSFTPADGQGAPLAVTGSVRLMGAPTWRDLVGEDGYGDLLGLDGTGRVFSYQSTGTGGLGPKQASDGGTFPTTSLLVPFGDTDGDGCDDVLVRVGDELRAYREGCNSMVSASSPHVSIGKGWGQYNVLTSPGDLNGDGHLDLIARQTSTGDIYFYAGTATQQLKPRVRIGVDWKLYSRIIGAGDLNGDGRGDLLGLDTSGGLWRYYARPDGTVTPRVRIATNWGKTYTAVLGTGDLTGDARPDLVARDTTGRLFRLNSTSTGTFAAPVLIGTGGWNTYKGLF</sequence>
<dbReference type="InterPro" id="IPR028994">
    <property type="entry name" value="Integrin_alpha_N"/>
</dbReference>
<dbReference type="AlphaFoldDB" id="A0A1I1ZPQ7"/>
<dbReference type="STRING" id="380248.SAMN05216251_102533"/>
<dbReference type="SUPFAM" id="SSF69318">
    <property type="entry name" value="Integrin alpha N-terminal domain"/>
    <property type="match status" value="1"/>
</dbReference>
<dbReference type="Gene3D" id="2.115.10.10">
    <property type="entry name" value="Tachylectin 2"/>
    <property type="match status" value="1"/>
</dbReference>
<dbReference type="PANTHER" id="PTHR46580:SF4">
    <property type="entry name" value="ATP_GTP-BINDING PROTEIN"/>
    <property type="match status" value="1"/>
</dbReference>
<evidence type="ECO:0000313" key="2">
    <source>
        <dbReference type="EMBL" id="SFE33689.1"/>
    </source>
</evidence>
<keyword evidence="3" id="KW-1185">Reference proteome</keyword>
<organism evidence="2 3">
    <name type="scientific">Actinacidiphila alni</name>
    <dbReference type="NCBI Taxonomy" id="380248"/>
    <lineage>
        <taxon>Bacteria</taxon>
        <taxon>Bacillati</taxon>
        <taxon>Actinomycetota</taxon>
        <taxon>Actinomycetes</taxon>
        <taxon>Kitasatosporales</taxon>
        <taxon>Streptomycetaceae</taxon>
        <taxon>Actinacidiphila</taxon>
    </lineage>
</organism>